<organism evidence="9 10">
    <name type="scientific">Agromyces cerinus subsp. cerinus</name>
    <dbReference type="NCBI Taxonomy" id="232089"/>
    <lineage>
        <taxon>Bacteria</taxon>
        <taxon>Bacillati</taxon>
        <taxon>Actinomycetota</taxon>
        <taxon>Actinomycetes</taxon>
        <taxon>Micrococcales</taxon>
        <taxon>Microbacteriaceae</taxon>
        <taxon>Agromyces</taxon>
    </lineage>
</organism>
<dbReference type="AlphaFoldDB" id="A0A1N6F6M5"/>
<feature type="domain" description="Bacterial sugar transferase" evidence="8">
    <location>
        <begin position="316"/>
        <end position="503"/>
    </location>
</feature>
<keyword evidence="10" id="KW-1185">Reference proteome</keyword>
<keyword evidence="6 7" id="KW-0472">Membrane</keyword>
<dbReference type="InterPro" id="IPR003362">
    <property type="entry name" value="Bact_transf"/>
</dbReference>
<evidence type="ECO:0000313" key="10">
    <source>
        <dbReference type="Proteomes" id="UP000184699"/>
    </source>
</evidence>
<reference evidence="10" key="1">
    <citation type="submission" date="2016-11" db="EMBL/GenBank/DDBJ databases">
        <authorList>
            <person name="Varghese N."/>
            <person name="Submissions S."/>
        </authorList>
    </citation>
    <scope>NUCLEOTIDE SEQUENCE [LARGE SCALE GENOMIC DNA]</scope>
    <source>
        <strain evidence="10">DSM 8595</strain>
    </source>
</reference>
<gene>
    <name evidence="9" type="ORF">SAMN05443544_1795</name>
</gene>
<dbReference type="EMBL" id="FSRJ01000002">
    <property type="protein sequence ID" value="SIN90958.1"/>
    <property type="molecule type" value="Genomic_DNA"/>
</dbReference>
<feature type="transmembrane region" description="Helical" evidence="7">
    <location>
        <begin position="123"/>
        <end position="139"/>
    </location>
</feature>
<dbReference type="OrthoDB" id="9808602at2"/>
<dbReference type="PANTHER" id="PTHR30576">
    <property type="entry name" value="COLANIC BIOSYNTHESIS UDP-GLUCOSE LIPID CARRIER TRANSFERASE"/>
    <property type="match status" value="1"/>
</dbReference>
<dbReference type="NCBIfam" id="TIGR03025">
    <property type="entry name" value="EPS_sugtrans"/>
    <property type="match status" value="1"/>
</dbReference>
<dbReference type="GO" id="GO:0016020">
    <property type="term" value="C:membrane"/>
    <property type="evidence" value="ECO:0007669"/>
    <property type="project" value="UniProtKB-SubCell"/>
</dbReference>
<dbReference type="Proteomes" id="UP000184699">
    <property type="component" value="Unassembled WGS sequence"/>
</dbReference>
<protein>
    <submittedName>
        <fullName evidence="9">Undecaprenyl-phosphate galactose phosphotransferase, WbaP/exopolysaccharide biosynthesis polyprenyl glycosylphosphotransferase</fullName>
    </submittedName>
</protein>
<dbReference type="STRING" id="232089.SAMN05443544_1795"/>
<keyword evidence="4 7" id="KW-0812">Transmembrane</keyword>
<evidence type="ECO:0000256" key="1">
    <source>
        <dbReference type="ARBA" id="ARBA00004141"/>
    </source>
</evidence>
<feature type="transmembrane region" description="Helical" evidence="7">
    <location>
        <begin position="145"/>
        <end position="165"/>
    </location>
</feature>
<evidence type="ECO:0000256" key="3">
    <source>
        <dbReference type="ARBA" id="ARBA00022679"/>
    </source>
</evidence>
<dbReference type="InterPro" id="IPR017475">
    <property type="entry name" value="EPS_sugar_tfrase"/>
</dbReference>
<evidence type="ECO:0000256" key="6">
    <source>
        <dbReference type="ARBA" id="ARBA00023136"/>
    </source>
</evidence>
<sequence length="509" mass="55161">MTGVPSPVEPPAKNLARFDGSGSPVAVAVTDHAVSTSGIRWVRQYRDRLRVTDAMIVAVAMLIAVAVRSAIIGPDILHEAATERIGAPVAIAAAWLLALVAFRTREPHVLGVGALEYKRVLNASATTFGVVAIVFLVAQPPNARWYLVVGAPIGVAGLLAGRWLWRRWLVAERRRGRFLSRAIVVGSRIDAEYVACQIAHDTGAGFVVVGAAIDGDDRSEFIADGTSIPVLDGIGAAAAAAVALHADAVIVTGQYNSAGDAIRQLSWALEGTATELVLSSRLTDVAGPRIHFRPVAGLPLIQVEIPQFDGGKHALKRGFDVFAASMGLIAIAPILITIAIAIKLDGPGPILYRQERIGRDGKTFKLLKFRSMIPGADRVRAELLERNEAAGLLFKLKNDPRVTRTGRFLRQHSLDELPQLWNVLRGEMSMVGPRPPLAEEVDGYSAQVHRRLLIKPGLTGLWQVSGRSDLSWEESVRLDLYYVENWSLTGDLMLIWRTLRVVLRPVGAY</sequence>
<feature type="transmembrane region" description="Helical" evidence="7">
    <location>
        <begin position="85"/>
        <end position="102"/>
    </location>
</feature>
<dbReference type="PANTHER" id="PTHR30576:SF10">
    <property type="entry name" value="SLL5057 PROTEIN"/>
    <property type="match status" value="1"/>
</dbReference>
<evidence type="ECO:0000259" key="8">
    <source>
        <dbReference type="Pfam" id="PF02397"/>
    </source>
</evidence>
<feature type="transmembrane region" description="Helical" evidence="7">
    <location>
        <begin position="321"/>
        <end position="342"/>
    </location>
</feature>
<evidence type="ECO:0000256" key="4">
    <source>
        <dbReference type="ARBA" id="ARBA00022692"/>
    </source>
</evidence>
<evidence type="ECO:0000256" key="7">
    <source>
        <dbReference type="SAM" id="Phobius"/>
    </source>
</evidence>
<proteinExistence type="inferred from homology"/>
<comment type="subcellular location">
    <subcellularLocation>
        <location evidence="1">Membrane</location>
        <topology evidence="1">Multi-pass membrane protein</topology>
    </subcellularLocation>
</comment>
<accession>A0A1N6F6M5</accession>
<evidence type="ECO:0000313" key="9">
    <source>
        <dbReference type="EMBL" id="SIN90958.1"/>
    </source>
</evidence>
<evidence type="ECO:0000256" key="2">
    <source>
        <dbReference type="ARBA" id="ARBA00006464"/>
    </source>
</evidence>
<name>A0A1N6F6M5_9MICO</name>
<feature type="transmembrane region" description="Helical" evidence="7">
    <location>
        <begin position="54"/>
        <end position="73"/>
    </location>
</feature>
<dbReference type="Pfam" id="PF02397">
    <property type="entry name" value="Bac_transf"/>
    <property type="match status" value="1"/>
</dbReference>
<keyword evidence="3 9" id="KW-0808">Transferase</keyword>
<dbReference type="GO" id="GO:0016780">
    <property type="term" value="F:phosphotransferase activity, for other substituted phosphate groups"/>
    <property type="evidence" value="ECO:0007669"/>
    <property type="project" value="TreeGrafter"/>
</dbReference>
<comment type="similarity">
    <text evidence="2">Belongs to the bacterial sugar transferase family.</text>
</comment>
<evidence type="ECO:0000256" key="5">
    <source>
        <dbReference type="ARBA" id="ARBA00022989"/>
    </source>
</evidence>
<keyword evidence="5 7" id="KW-1133">Transmembrane helix</keyword>
<dbReference type="RefSeq" id="WP_084183846.1">
    <property type="nucleotide sequence ID" value="NZ_FSRJ01000002.1"/>
</dbReference>